<accession>A0A5N7C2E9</accession>
<name>A0A5N7C2E9_PETAA</name>
<protein>
    <submittedName>
        <fullName evidence="1">Uncharacterized protein</fullName>
    </submittedName>
</protein>
<proteinExistence type="predicted"/>
<dbReference type="EMBL" id="ML735280">
    <property type="protein sequence ID" value="KAE8388262.1"/>
    <property type="molecule type" value="Genomic_DNA"/>
</dbReference>
<dbReference type="Proteomes" id="UP000326877">
    <property type="component" value="Unassembled WGS sequence"/>
</dbReference>
<gene>
    <name evidence="1" type="ORF">BDV23DRAFT_113797</name>
</gene>
<organism evidence="1">
    <name type="scientific">Petromyces alliaceus</name>
    <name type="common">Aspergillus alliaceus</name>
    <dbReference type="NCBI Taxonomy" id="209559"/>
    <lineage>
        <taxon>Eukaryota</taxon>
        <taxon>Fungi</taxon>
        <taxon>Dikarya</taxon>
        <taxon>Ascomycota</taxon>
        <taxon>Pezizomycotina</taxon>
        <taxon>Eurotiomycetes</taxon>
        <taxon>Eurotiomycetidae</taxon>
        <taxon>Eurotiales</taxon>
        <taxon>Aspergillaceae</taxon>
        <taxon>Aspergillus</taxon>
        <taxon>Aspergillus subgen. Circumdati</taxon>
    </lineage>
</organism>
<evidence type="ECO:0000313" key="1">
    <source>
        <dbReference type="EMBL" id="KAE8388262.1"/>
    </source>
</evidence>
<reference evidence="1" key="1">
    <citation type="submission" date="2019-04" db="EMBL/GenBank/DDBJ databases">
        <title>Friends and foes A comparative genomics studyof 23 Aspergillus species from section Flavi.</title>
        <authorList>
            <consortium name="DOE Joint Genome Institute"/>
            <person name="Kjaerbolling I."/>
            <person name="Vesth T."/>
            <person name="Frisvad J.C."/>
            <person name="Nybo J.L."/>
            <person name="Theobald S."/>
            <person name="Kildgaard S."/>
            <person name="Isbrandt T."/>
            <person name="Kuo A."/>
            <person name="Sato A."/>
            <person name="Lyhne E.K."/>
            <person name="Kogle M.E."/>
            <person name="Wiebenga A."/>
            <person name="Kun R.S."/>
            <person name="Lubbers R.J."/>
            <person name="Makela M.R."/>
            <person name="Barry K."/>
            <person name="Chovatia M."/>
            <person name="Clum A."/>
            <person name="Daum C."/>
            <person name="Haridas S."/>
            <person name="He G."/>
            <person name="LaButti K."/>
            <person name="Lipzen A."/>
            <person name="Mondo S."/>
            <person name="Riley R."/>
            <person name="Salamov A."/>
            <person name="Simmons B.A."/>
            <person name="Magnuson J.K."/>
            <person name="Henrissat B."/>
            <person name="Mortensen U.H."/>
            <person name="Larsen T.O."/>
            <person name="Devries R.P."/>
            <person name="Grigoriev I.V."/>
            <person name="Machida M."/>
            <person name="Baker S.E."/>
            <person name="Andersen M.R."/>
        </authorList>
    </citation>
    <scope>NUCLEOTIDE SEQUENCE [LARGE SCALE GENOMIC DNA]</scope>
    <source>
        <strain evidence="1">IBT 14317</strain>
    </source>
</reference>
<dbReference type="OrthoDB" id="10036721at2759"/>
<sequence>MMLLLFEKTVIAYYLLFSCPHPPSMFRHSREHKYRSTQWPSFGLIEHSIPSSNNATPKVRLAQLGSPGCDLLWRALQRIHPRSDITTPHPPPEVLQVNGSVTSSSALISPSSGNTTFDGPASVTFDFGRNIAGIVSLGIGSSSTCDAFIGVTFTEPSLWTSSQACEATADSGLTLHYVSLLAEDLAHTRPRRSILVVHSDT</sequence>
<dbReference type="AlphaFoldDB" id="A0A5N7C2E9"/>